<keyword evidence="3 5" id="KW-1133">Transmembrane helix</keyword>
<accession>A0A3P1CW61</accession>
<dbReference type="GO" id="GO:0022857">
    <property type="term" value="F:transmembrane transporter activity"/>
    <property type="evidence" value="ECO:0007669"/>
    <property type="project" value="InterPro"/>
</dbReference>
<feature type="transmembrane region" description="Helical" evidence="5">
    <location>
        <begin position="143"/>
        <end position="162"/>
    </location>
</feature>
<proteinExistence type="predicted"/>
<dbReference type="PROSITE" id="PS50850">
    <property type="entry name" value="MFS"/>
    <property type="match status" value="1"/>
</dbReference>
<sequence>MNLNFPTSLSPRKIRLATAGFFFISGFGFSTWASRIPSLQHQLRLNEAQLGAVLFALPMGLILTLPLTGLLISRFSSRTMMLVGALLLNGILALLGQASQTWQLAIVLFCFGAARNQLGISVNAQAIGVQALYDRSILTSFHGIWSVAGFAGAALGSLMISANILPSWHFIIVSIFLTLLALLLFPNTIPEPVSQQTSRSGFVLPDRSLLKFGMISFTSMAFEGVMYDWSGIYFQKIVHAPKELIAAGFVAFMVAMTIGRFSGDWLVNRYSKKTVLTVSALLMTTGLLAAALFPTVLVASSGFILIGFGSSCVIPLVMSLATQSKRGGTGSIIAAVSTIAYFGFLIVPPVVGFMAESFSLRWSFGLMSLLGLMMLWLVSRIPAHSGMTSEG</sequence>
<organism evidence="7 8">
    <name type="scientific">Larkinella knui</name>
    <dbReference type="NCBI Taxonomy" id="2025310"/>
    <lineage>
        <taxon>Bacteria</taxon>
        <taxon>Pseudomonadati</taxon>
        <taxon>Bacteroidota</taxon>
        <taxon>Cytophagia</taxon>
        <taxon>Cytophagales</taxon>
        <taxon>Spirosomataceae</taxon>
        <taxon>Larkinella</taxon>
    </lineage>
</organism>
<evidence type="ECO:0000256" key="3">
    <source>
        <dbReference type="ARBA" id="ARBA00022989"/>
    </source>
</evidence>
<evidence type="ECO:0000256" key="5">
    <source>
        <dbReference type="SAM" id="Phobius"/>
    </source>
</evidence>
<evidence type="ECO:0000313" key="7">
    <source>
        <dbReference type="EMBL" id="RRB17533.1"/>
    </source>
</evidence>
<comment type="caution">
    <text evidence="7">The sequence shown here is derived from an EMBL/GenBank/DDBJ whole genome shotgun (WGS) entry which is preliminary data.</text>
</comment>
<name>A0A3P1CW61_9BACT</name>
<dbReference type="AlphaFoldDB" id="A0A3P1CW61"/>
<feature type="transmembrane region" description="Helical" evidence="5">
    <location>
        <begin position="168"/>
        <end position="189"/>
    </location>
</feature>
<feature type="transmembrane region" description="Helical" evidence="5">
    <location>
        <begin position="275"/>
        <end position="293"/>
    </location>
</feature>
<dbReference type="SUPFAM" id="SSF103473">
    <property type="entry name" value="MFS general substrate transporter"/>
    <property type="match status" value="1"/>
</dbReference>
<dbReference type="Proteomes" id="UP000274271">
    <property type="component" value="Unassembled WGS sequence"/>
</dbReference>
<dbReference type="OrthoDB" id="9809599at2"/>
<dbReference type="Pfam" id="PF07690">
    <property type="entry name" value="MFS_1"/>
    <property type="match status" value="1"/>
</dbReference>
<reference evidence="7 8" key="1">
    <citation type="submission" date="2018-11" db="EMBL/GenBank/DDBJ databases">
        <authorList>
            <person name="Zhou Z."/>
            <person name="Wang G."/>
        </authorList>
    </citation>
    <scope>NUCLEOTIDE SEQUENCE [LARGE SCALE GENOMIC DNA]</scope>
    <source>
        <strain evidence="7 8">KCTC42998</strain>
    </source>
</reference>
<evidence type="ECO:0000259" key="6">
    <source>
        <dbReference type="PROSITE" id="PS50850"/>
    </source>
</evidence>
<dbReference type="InterPro" id="IPR036259">
    <property type="entry name" value="MFS_trans_sf"/>
</dbReference>
<dbReference type="CDD" id="cd17393">
    <property type="entry name" value="MFS_MosC_like"/>
    <property type="match status" value="1"/>
</dbReference>
<evidence type="ECO:0000313" key="8">
    <source>
        <dbReference type="Proteomes" id="UP000274271"/>
    </source>
</evidence>
<feature type="domain" description="Major facilitator superfamily (MFS) profile" evidence="6">
    <location>
        <begin position="14"/>
        <end position="383"/>
    </location>
</feature>
<dbReference type="InterPro" id="IPR020846">
    <property type="entry name" value="MFS_dom"/>
</dbReference>
<comment type="subcellular location">
    <subcellularLocation>
        <location evidence="1">Membrane</location>
        <topology evidence="1">Multi-pass membrane protein</topology>
    </subcellularLocation>
</comment>
<gene>
    <name evidence="7" type="ORF">EHT87_04410</name>
</gene>
<evidence type="ECO:0000256" key="4">
    <source>
        <dbReference type="ARBA" id="ARBA00023136"/>
    </source>
</evidence>
<feature type="transmembrane region" description="Helical" evidence="5">
    <location>
        <begin position="332"/>
        <end position="354"/>
    </location>
</feature>
<dbReference type="PANTHER" id="PTHR23514:SF13">
    <property type="entry name" value="INNER MEMBRANE PROTEIN YBJJ"/>
    <property type="match status" value="1"/>
</dbReference>
<evidence type="ECO:0000256" key="2">
    <source>
        <dbReference type="ARBA" id="ARBA00022692"/>
    </source>
</evidence>
<dbReference type="InterPro" id="IPR051788">
    <property type="entry name" value="MFS_Transporter"/>
</dbReference>
<keyword evidence="2 5" id="KW-0812">Transmembrane</keyword>
<feature type="transmembrane region" description="Helical" evidence="5">
    <location>
        <begin position="49"/>
        <end position="72"/>
    </location>
</feature>
<dbReference type="RefSeq" id="WP_124904238.1">
    <property type="nucleotide sequence ID" value="NZ_RQJP01000001.1"/>
</dbReference>
<keyword evidence="8" id="KW-1185">Reference proteome</keyword>
<keyword evidence="4 5" id="KW-0472">Membrane</keyword>
<evidence type="ECO:0000256" key="1">
    <source>
        <dbReference type="ARBA" id="ARBA00004141"/>
    </source>
</evidence>
<feature type="transmembrane region" description="Helical" evidence="5">
    <location>
        <begin position="360"/>
        <end position="378"/>
    </location>
</feature>
<dbReference type="Gene3D" id="1.20.1250.20">
    <property type="entry name" value="MFS general substrate transporter like domains"/>
    <property type="match status" value="2"/>
</dbReference>
<feature type="transmembrane region" description="Helical" evidence="5">
    <location>
        <begin position="299"/>
        <end position="320"/>
    </location>
</feature>
<protein>
    <submittedName>
        <fullName evidence="7">MFS transporter</fullName>
    </submittedName>
</protein>
<dbReference type="PANTHER" id="PTHR23514">
    <property type="entry name" value="BYPASS OF STOP CODON PROTEIN 6"/>
    <property type="match status" value="1"/>
</dbReference>
<dbReference type="EMBL" id="RQJP01000001">
    <property type="protein sequence ID" value="RRB17533.1"/>
    <property type="molecule type" value="Genomic_DNA"/>
</dbReference>
<feature type="transmembrane region" description="Helical" evidence="5">
    <location>
        <begin position="244"/>
        <end position="263"/>
    </location>
</feature>
<feature type="transmembrane region" description="Helical" evidence="5">
    <location>
        <begin position="79"/>
        <end position="96"/>
    </location>
</feature>
<dbReference type="InterPro" id="IPR011701">
    <property type="entry name" value="MFS"/>
</dbReference>
<dbReference type="GO" id="GO:0016020">
    <property type="term" value="C:membrane"/>
    <property type="evidence" value="ECO:0007669"/>
    <property type="project" value="UniProtKB-SubCell"/>
</dbReference>